<organism evidence="2 3">
    <name type="scientific">Crassostrea virginica</name>
    <name type="common">Eastern oyster</name>
    <dbReference type="NCBI Taxonomy" id="6565"/>
    <lineage>
        <taxon>Eukaryota</taxon>
        <taxon>Metazoa</taxon>
        <taxon>Spiralia</taxon>
        <taxon>Lophotrochozoa</taxon>
        <taxon>Mollusca</taxon>
        <taxon>Bivalvia</taxon>
        <taxon>Autobranchia</taxon>
        <taxon>Pteriomorphia</taxon>
        <taxon>Ostreida</taxon>
        <taxon>Ostreoidea</taxon>
        <taxon>Ostreidae</taxon>
        <taxon>Crassostrea</taxon>
    </lineage>
</organism>
<dbReference type="AlphaFoldDB" id="A0A8B8CLV2"/>
<sequence length="348" mass="37981">MDNGEPFFDISEGFFGNDNDPGASDFSWADEFISSSENQETNQAASSTVLQHGIEESITASSSSLSVIASQNSVITTSQPSFILTNTASPMPLANQNAGIQFVQPQQQQQQPNQSQQIITSLPNLIGSTAQLVRGPNGQLILTSGPIQVQQSQQTLQPNSVQFPSQQFQTPSQSPIPASSPAVNRPLTPASSPLITKSVGSIHYSTSSSDSMPISSSKVHNQPLVGSAGVNFLHIPGTPSNRYLPGIFRFRDRPTVGALMFKGNKFCKILMWCRIKDMLLIFRDMGNLLCCKVSRGQLLFFKVKLLCFKATLVRLLFFKVSMVTLPCCMVKAKTLLIPKTLSFRTRML</sequence>
<name>A0A8B8CLV2_CRAVI</name>
<dbReference type="RefSeq" id="XP_022316750.1">
    <property type="nucleotide sequence ID" value="XM_022461042.1"/>
</dbReference>
<dbReference type="Proteomes" id="UP000694844">
    <property type="component" value="Chromosome 1"/>
</dbReference>
<protein>
    <submittedName>
        <fullName evidence="3">Uncharacterized protein LOC111120313</fullName>
    </submittedName>
</protein>
<accession>A0A8B8CLV2</accession>
<evidence type="ECO:0000313" key="3">
    <source>
        <dbReference type="RefSeq" id="XP_022316750.1"/>
    </source>
</evidence>
<dbReference type="KEGG" id="cvn:111120313"/>
<proteinExistence type="predicted"/>
<reference evidence="2" key="1">
    <citation type="submission" date="2024-06" db="UniProtKB">
        <authorList>
            <consortium name="RefSeq"/>
        </authorList>
    </citation>
    <scope>NUCLEOTIDE SEQUENCE [LARGE SCALE GENOMIC DNA]</scope>
</reference>
<feature type="region of interest" description="Disordered" evidence="1">
    <location>
        <begin position="152"/>
        <end position="190"/>
    </location>
</feature>
<dbReference type="GeneID" id="111120313"/>
<feature type="compositionally biased region" description="Polar residues" evidence="1">
    <location>
        <begin position="152"/>
        <end position="161"/>
    </location>
</feature>
<reference evidence="3" key="2">
    <citation type="submission" date="2025-08" db="UniProtKB">
        <authorList>
            <consortium name="RefSeq"/>
        </authorList>
    </citation>
    <scope>IDENTIFICATION</scope>
    <source>
        <tissue evidence="3">Whole sample</tissue>
    </source>
</reference>
<evidence type="ECO:0000256" key="1">
    <source>
        <dbReference type="SAM" id="MobiDB-lite"/>
    </source>
</evidence>
<gene>
    <name evidence="3" type="primary">LOC111120313</name>
</gene>
<evidence type="ECO:0000313" key="2">
    <source>
        <dbReference type="Proteomes" id="UP000694844"/>
    </source>
</evidence>
<feature type="compositionally biased region" description="Low complexity" evidence="1">
    <location>
        <begin position="162"/>
        <end position="182"/>
    </location>
</feature>
<keyword evidence="2" id="KW-1185">Reference proteome</keyword>